<protein>
    <submittedName>
        <fullName evidence="2">Uncharacterized protein</fullName>
    </submittedName>
</protein>
<gene>
    <name evidence="2" type="ORF">BDP27DRAFT_1316861</name>
</gene>
<dbReference type="AlphaFoldDB" id="A0A9P5PXI8"/>
<dbReference type="EMBL" id="JADNRY010000013">
    <property type="protein sequence ID" value="KAF9074316.1"/>
    <property type="molecule type" value="Genomic_DNA"/>
</dbReference>
<comment type="caution">
    <text evidence="2">The sequence shown here is derived from an EMBL/GenBank/DDBJ whole genome shotgun (WGS) entry which is preliminary data.</text>
</comment>
<feature type="transmembrane region" description="Helical" evidence="1">
    <location>
        <begin position="52"/>
        <end position="71"/>
    </location>
</feature>
<keyword evidence="1" id="KW-0812">Transmembrane</keyword>
<feature type="non-terminal residue" evidence="2">
    <location>
        <position position="79"/>
    </location>
</feature>
<dbReference type="PROSITE" id="PS51257">
    <property type="entry name" value="PROKAR_LIPOPROTEIN"/>
    <property type="match status" value="1"/>
</dbReference>
<dbReference type="Proteomes" id="UP000772434">
    <property type="component" value="Unassembled WGS sequence"/>
</dbReference>
<keyword evidence="1" id="KW-1133">Transmembrane helix</keyword>
<sequence>MYFDARLTCLTPNSTYRKFSVQWILFYIYLITSCFVPLHFTSLAVEVHALPLLVYLMVPSTTSIFTALSNLGQNAFLYF</sequence>
<keyword evidence="1" id="KW-0472">Membrane</keyword>
<reference evidence="2" key="1">
    <citation type="submission" date="2020-11" db="EMBL/GenBank/DDBJ databases">
        <authorList>
            <consortium name="DOE Joint Genome Institute"/>
            <person name="Ahrendt S."/>
            <person name="Riley R."/>
            <person name="Andreopoulos W."/>
            <person name="Labutti K."/>
            <person name="Pangilinan J."/>
            <person name="Ruiz-Duenas F.J."/>
            <person name="Barrasa J.M."/>
            <person name="Sanchez-Garcia M."/>
            <person name="Camarero S."/>
            <person name="Miyauchi S."/>
            <person name="Serrano A."/>
            <person name="Linde D."/>
            <person name="Babiker R."/>
            <person name="Drula E."/>
            <person name="Ayuso-Fernandez I."/>
            <person name="Pacheco R."/>
            <person name="Padilla G."/>
            <person name="Ferreira P."/>
            <person name="Barriuso J."/>
            <person name="Kellner H."/>
            <person name="Castanera R."/>
            <person name="Alfaro M."/>
            <person name="Ramirez L."/>
            <person name="Pisabarro A.G."/>
            <person name="Kuo A."/>
            <person name="Tritt A."/>
            <person name="Lipzen A."/>
            <person name="He G."/>
            <person name="Yan M."/>
            <person name="Ng V."/>
            <person name="Cullen D."/>
            <person name="Martin F."/>
            <person name="Rosso M.-N."/>
            <person name="Henrissat B."/>
            <person name="Hibbett D."/>
            <person name="Martinez A.T."/>
            <person name="Grigoriev I.V."/>
        </authorList>
    </citation>
    <scope>NUCLEOTIDE SEQUENCE</scope>
    <source>
        <strain evidence="2">AH 40177</strain>
    </source>
</reference>
<name>A0A9P5PXI8_9AGAR</name>
<evidence type="ECO:0000256" key="1">
    <source>
        <dbReference type="SAM" id="Phobius"/>
    </source>
</evidence>
<evidence type="ECO:0000313" key="3">
    <source>
        <dbReference type="Proteomes" id="UP000772434"/>
    </source>
</evidence>
<accession>A0A9P5PXI8</accession>
<feature type="transmembrane region" description="Helical" evidence="1">
    <location>
        <begin position="21"/>
        <end position="40"/>
    </location>
</feature>
<proteinExistence type="predicted"/>
<evidence type="ECO:0000313" key="2">
    <source>
        <dbReference type="EMBL" id="KAF9074316.1"/>
    </source>
</evidence>
<keyword evidence="3" id="KW-1185">Reference proteome</keyword>
<organism evidence="2 3">
    <name type="scientific">Rhodocollybia butyracea</name>
    <dbReference type="NCBI Taxonomy" id="206335"/>
    <lineage>
        <taxon>Eukaryota</taxon>
        <taxon>Fungi</taxon>
        <taxon>Dikarya</taxon>
        <taxon>Basidiomycota</taxon>
        <taxon>Agaricomycotina</taxon>
        <taxon>Agaricomycetes</taxon>
        <taxon>Agaricomycetidae</taxon>
        <taxon>Agaricales</taxon>
        <taxon>Marasmiineae</taxon>
        <taxon>Omphalotaceae</taxon>
        <taxon>Rhodocollybia</taxon>
    </lineage>
</organism>